<feature type="compositionally biased region" description="Basic residues" evidence="1">
    <location>
        <begin position="156"/>
        <end position="175"/>
    </location>
</feature>
<feature type="region of interest" description="Disordered" evidence="1">
    <location>
        <begin position="351"/>
        <end position="455"/>
    </location>
</feature>
<dbReference type="GO" id="GO:0005524">
    <property type="term" value="F:ATP binding"/>
    <property type="evidence" value="ECO:0007669"/>
    <property type="project" value="UniProtKB-KW"/>
</dbReference>
<reference evidence="2" key="1">
    <citation type="submission" date="2020-02" db="EMBL/GenBank/DDBJ databases">
        <authorList>
            <person name="Meier V. D."/>
        </authorList>
    </citation>
    <scope>NUCLEOTIDE SEQUENCE</scope>
    <source>
        <strain evidence="2">AVDCRST_MAG68</strain>
    </source>
</reference>
<protein>
    <submittedName>
        <fullName evidence="2">Lipopolysaccharide ABC transporter, ATP-binding protein LptB</fullName>
    </submittedName>
</protein>
<feature type="compositionally biased region" description="Basic residues" evidence="1">
    <location>
        <begin position="390"/>
        <end position="404"/>
    </location>
</feature>
<dbReference type="AlphaFoldDB" id="A0A6J4MZX9"/>
<feature type="non-terminal residue" evidence="2">
    <location>
        <position position="1"/>
    </location>
</feature>
<feature type="compositionally biased region" description="Gly residues" evidence="1">
    <location>
        <begin position="1"/>
        <end position="12"/>
    </location>
</feature>
<organism evidence="2">
    <name type="scientific">uncultured Gemmatimonadota bacterium</name>
    <dbReference type="NCBI Taxonomy" id="203437"/>
    <lineage>
        <taxon>Bacteria</taxon>
        <taxon>Pseudomonadati</taxon>
        <taxon>Gemmatimonadota</taxon>
        <taxon>environmental samples</taxon>
    </lineage>
</organism>
<evidence type="ECO:0000313" key="2">
    <source>
        <dbReference type="EMBL" id="CAA9372267.1"/>
    </source>
</evidence>
<keyword evidence="2" id="KW-0067">ATP-binding</keyword>
<feature type="compositionally biased region" description="Basic and acidic residues" evidence="1">
    <location>
        <begin position="405"/>
        <end position="416"/>
    </location>
</feature>
<feature type="compositionally biased region" description="Basic and acidic residues" evidence="1">
    <location>
        <begin position="375"/>
        <end position="389"/>
    </location>
</feature>
<gene>
    <name evidence="2" type="ORF">AVDCRST_MAG68-5606</name>
</gene>
<feature type="non-terminal residue" evidence="2">
    <location>
        <position position="455"/>
    </location>
</feature>
<feature type="compositionally biased region" description="Low complexity" evidence="1">
    <location>
        <begin position="293"/>
        <end position="315"/>
    </location>
</feature>
<feature type="compositionally biased region" description="Basic and acidic residues" evidence="1">
    <location>
        <begin position="283"/>
        <end position="292"/>
    </location>
</feature>
<accession>A0A6J4MZX9</accession>
<feature type="compositionally biased region" description="Basic and acidic residues" evidence="1">
    <location>
        <begin position="211"/>
        <end position="220"/>
    </location>
</feature>
<feature type="compositionally biased region" description="Basic residues" evidence="1">
    <location>
        <begin position="27"/>
        <end position="38"/>
    </location>
</feature>
<keyword evidence="2" id="KW-0547">Nucleotide-binding</keyword>
<dbReference type="EMBL" id="CADCTW010000252">
    <property type="protein sequence ID" value="CAA9372267.1"/>
    <property type="molecule type" value="Genomic_DNA"/>
</dbReference>
<name>A0A6J4MZX9_9BACT</name>
<evidence type="ECO:0000256" key="1">
    <source>
        <dbReference type="SAM" id="MobiDB-lite"/>
    </source>
</evidence>
<sequence>ARPAGSAGGGSAPHGCIYPDRTARAGGARRRGAGRGTRRVVDADARGVPALVRPRPRPHGGARGARLLLRRRDGALPGGAGGDPAARGRGDRAAGLRRRAAGGGEVGGAAPDALGDPGDRRRARAGAGPGGLPHRPHPGAPGRRVHPGAGRDGVRRCHRGRGARRPGHLRGRARRRGDAGAPRGHSRRADAAGQRAGEVVPQAARGQRGGRPRDAGRDRGAAGAQRGGEDYLVLHDGGPHLARPGRGVHRRPEAHGRAHVQAGARGDRLPGAGALHLPQADGGGERPRHPADAGHPPGGAAAPAGAAAGRAQHQARAQELRVLALRWRAAAAGDHPGAGGRPQVHAAGRALRRGGPHRGARHPADRGRPAPPRHRSADLRPQRGADAGHRGPRLHHVRRAGARVRHGERAGVERRGGGPVPGPHPRRPHAGAVPQSVRPRQRAAGVLRRPRAAVV</sequence>
<proteinExistence type="predicted"/>
<feature type="compositionally biased region" description="Basic residues" evidence="1">
    <location>
        <begin position="351"/>
        <end position="361"/>
    </location>
</feature>
<feature type="region of interest" description="Disordered" evidence="1">
    <location>
        <begin position="1"/>
        <end position="315"/>
    </location>
</feature>